<evidence type="ECO:0000313" key="8">
    <source>
        <dbReference type="Proteomes" id="UP001152622"/>
    </source>
</evidence>
<comment type="subcellular location">
    <subcellularLocation>
        <location evidence="1">Nucleus</location>
    </subcellularLocation>
</comment>
<dbReference type="AlphaFoldDB" id="A0A9Q1F873"/>
<evidence type="ECO:0000256" key="4">
    <source>
        <dbReference type="ARBA" id="ARBA00022833"/>
    </source>
</evidence>
<evidence type="ECO:0000256" key="5">
    <source>
        <dbReference type="ARBA" id="ARBA00023242"/>
    </source>
</evidence>
<dbReference type="SUPFAM" id="SSF53098">
    <property type="entry name" value="Ribonuclease H-like"/>
    <property type="match status" value="1"/>
</dbReference>
<evidence type="ECO:0000259" key="6">
    <source>
        <dbReference type="Pfam" id="PF05699"/>
    </source>
</evidence>
<dbReference type="GO" id="GO:0005634">
    <property type="term" value="C:nucleus"/>
    <property type="evidence" value="ECO:0007669"/>
    <property type="project" value="UniProtKB-SubCell"/>
</dbReference>
<proteinExistence type="predicted"/>
<comment type="caution">
    <text evidence="7">The sequence shown here is derived from an EMBL/GenBank/DDBJ whole genome shotgun (WGS) entry which is preliminary data.</text>
</comment>
<dbReference type="GO" id="GO:0046983">
    <property type="term" value="F:protein dimerization activity"/>
    <property type="evidence" value="ECO:0007669"/>
    <property type="project" value="InterPro"/>
</dbReference>
<keyword evidence="5" id="KW-0539">Nucleus</keyword>
<dbReference type="Pfam" id="PF05699">
    <property type="entry name" value="Dimer_Tnp_hAT"/>
    <property type="match status" value="1"/>
</dbReference>
<name>A0A9Q1F873_SYNKA</name>
<evidence type="ECO:0000256" key="3">
    <source>
        <dbReference type="ARBA" id="ARBA00022771"/>
    </source>
</evidence>
<organism evidence="7 8">
    <name type="scientific">Synaphobranchus kaupii</name>
    <name type="common">Kaup's arrowtooth eel</name>
    <dbReference type="NCBI Taxonomy" id="118154"/>
    <lineage>
        <taxon>Eukaryota</taxon>
        <taxon>Metazoa</taxon>
        <taxon>Chordata</taxon>
        <taxon>Craniata</taxon>
        <taxon>Vertebrata</taxon>
        <taxon>Euteleostomi</taxon>
        <taxon>Actinopterygii</taxon>
        <taxon>Neopterygii</taxon>
        <taxon>Teleostei</taxon>
        <taxon>Anguilliformes</taxon>
        <taxon>Synaphobranchidae</taxon>
        <taxon>Synaphobranchus</taxon>
    </lineage>
</organism>
<dbReference type="PANTHER" id="PTHR46481">
    <property type="entry name" value="ZINC FINGER BED DOMAIN-CONTAINING PROTEIN 4"/>
    <property type="match status" value="1"/>
</dbReference>
<dbReference type="EMBL" id="JAINUF010000007">
    <property type="protein sequence ID" value="KAJ8353183.1"/>
    <property type="molecule type" value="Genomic_DNA"/>
</dbReference>
<feature type="domain" description="HAT C-terminal dimerisation" evidence="6">
    <location>
        <begin position="171"/>
        <end position="247"/>
    </location>
</feature>
<gene>
    <name evidence="7" type="ORF">SKAU_G00207500</name>
</gene>
<keyword evidence="8" id="KW-1185">Reference proteome</keyword>
<evidence type="ECO:0000256" key="2">
    <source>
        <dbReference type="ARBA" id="ARBA00022723"/>
    </source>
</evidence>
<keyword evidence="2" id="KW-0479">Metal-binding</keyword>
<reference evidence="7" key="1">
    <citation type="journal article" date="2023" name="Science">
        <title>Genome structures resolve the early diversification of teleost fishes.</title>
        <authorList>
            <person name="Parey E."/>
            <person name="Louis A."/>
            <person name="Montfort J."/>
            <person name="Bouchez O."/>
            <person name="Roques C."/>
            <person name="Iampietro C."/>
            <person name="Lluch J."/>
            <person name="Castinel A."/>
            <person name="Donnadieu C."/>
            <person name="Desvignes T."/>
            <person name="Floi Bucao C."/>
            <person name="Jouanno E."/>
            <person name="Wen M."/>
            <person name="Mejri S."/>
            <person name="Dirks R."/>
            <person name="Jansen H."/>
            <person name="Henkel C."/>
            <person name="Chen W.J."/>
            <person name="Zahm M."/>
            <person name="Cabau C."/>
            <person name="Klopp C."/>
            <person name="Thompson A.W."/>
            <person name="Robinson-Rechavi M."/>
            <person name="Braasch I."/>
            <person name="Lecointre G."/>
            <person name="Bobe J."/>
            <person name="Postlethwait J.H."/>
            <person name="Berthelot C."/>
            <person name="Roest Crollius H."/>
            <person name="Guiguen Y."/>
        </authorList>
    </citation>
    <scope>NUCLEOTIDE SEQUENCE</scope>
    <source>
        <strain evidence="7">WJC10195</strain>
    </source>
</reference>
<dbReference type="GO" id="GO:0008270">
    <property type="term" value="F:zinc ion binding"/>
    <property type="evidence" value="ECO:0007669"/>
    <property type="project" value="UniProtKB-KW"/>
</dbReference>
<evidence type="ECO:0000256" key="1">
    <source>
        <dbReference type="ARBA" id="ARBA00004123"/>
    </source>
</evidence>
<accession>A0A9Q1F873</accession>
<keyword evidence="4" id="KW-0862">Zinc</keyword>
<protein>
    <recommendedName>
        <fullName evidence="6">HAT C-terminal dimerisation domain-containing protein</fullName>
    </recommendedName>
</protein>
<dbReference type="InterPro" id="IPR012337">
    <property type="entry name" value="RNaseH-like_sf"/>
</dbReference>
<dbReference type="Proteomes" id="UP001152622">
    <property type="component" value="Chromosome 7"/>
</dbReference>
<keyword evidence="3" id="KW-0863">Zinc-finger</keyword>
<dbReference type="InterPro" id="IPR008906">
    <property type="entry name" value="HATC_C_dom"/>
</dbReference>
<dbReference type="PANTHER" id="PTHR46481:SF10">
    <property type="entry name" value="ZINC FINGER BED DOMAIN-CONTAINING PROTEIN 39"/>
    <property type="match status" value="1"/>
</dbReference>
<evidence type="ECO:0000313" key="7">
    <source>
        <dbReference type="EMBL" id="KAJ8353183.1"/>
    </source>
</evidence>
<dbReference type="InterPro" id="IPR052035">
    <property type="entry name" value="ZnF_BED_domain_contain"/>
</dbReference>
<dbReference type="OrthoDB" id="10057873at2759"/>
<sequence length="249" mass="27937">MSNQWGLLEKTITVLALFEEFTRELSSSSALAADVIPTVTVLKRLLAQVNEANQGIKTLKSTLLESMNRRFTNMESEPLYSVATLLDPRYKDRYFTSSDTSKQGKDALIQEVEKMEEALRAVSEPEEKAPRVHASSTAKSSLGSLFDKILQEHGTEPVQASTSALVEVQTNLSEKTIPWSDKPLEYWRTNQPRFPSLAATASKFLCAPCTCMESERLFSAASNIVDERRNRLTAERAEMLLFLKKNLPQ</sequence>